<gene>
    <name evidence="1" type="ORF">A7L45_02875</name>
</gene>
<dbReference type="AlphaFoldDB" id="A0A1J0GCS3"/>
<dbReference type="EMBL" id="CP015756">
    <property type="protein sequence ID" value="APC39083.1"/>
    <property type="molecule type" value="Genomic_DNA"/>
</dbReference>
<evidence type="ECO:0000313" key="2">
    <source>
        <dbReference type="Proteomes" id="UP000182569"/>
    </source>
</evidence>
<name>A0A1J0GCS3_9CLOT</name>
<dbReference type="STRING" id="1552.A7L45_02875"/>
<protein>
    <submittedName>
        <fullName evidence="1">Uncharacterized protein</fullName>
    </submittedName>
</protein>
<reference evidence="2" key="1">
    <citation type="journal article" date="2016" name="Front. Microbiol.">
        <title>Complete Genome Sequence of Clostridium estertheticum DSM 8809, a Microbe Identified in Spoiled Vacuum Packed Beef.</title>
        <authorList>
            <person name="Yu Z."/>
            <person name="Gunn L."/>
            <person name="Brennan E."/>
            <person name="Reid R."/>
            <person name="Wall P.G."/>
            <person name="Gaora O.P."/>
            <person name="Hurley D."/>
            <person name="Bolton D."/>
            <person name="Fanning S."/>
        </authorList>
    </citation>
    <scope>NUCLEOTIDE SEQUENCE [LARGE SCALE GENOMIC DNA]</scope>
    <source>
        <strain evidence="2">DSM 8809</strain>
    </source>
</reference>
<dbReference type="RefSeq" id="WP_071611379.1">
    <property type="nucleotide sequence ID" value="NZ_CP015756.1"/>
</dbReference>
<organism evidence="1 2">
    <name type="scientific">Clostridium estertheticum subsp. estertheticum</name>
    <dbReference type="NCBI Taxonomy" id="1552"/>
    <lineage>
        <taxon>Bacteria</taxon>
        <taxon>Bacillati</taxon>
        <taxon>Bacillota</taxon>
        <taxon>Clostridia</taxon>
        <taxon>Eubacteriales</taxon>
        <taxon>Clostridiaceae</taxon>
        <taxon>Clostridium</taxon>
    </lineage>
</organism>
<sequence>MDKVLNAIREFYKENGYDYVKPIYINSLVEITKDEILEIVEELKAKGYIVEISWKDGNKCEFYLNDLGKQKILNI</sequence>
<keyword evidence="2" id="KW-1185">Reference proteome</keyword>
<evidence type="ECO:0000313" key="1">
    <source>
        <dbReference type="EMBL" id="APC39083.1"/>
    </source>
</evidence>
<accession>A0A1J0GCS3</accession>
<proteinExistence type="predicted"/>
<dbReference type="KEGG" id="ceu:A7L45_02875"/>
<dbReference type="OrthoDB" id="9775180at2"/>
<dbReference type="Proteomes" id="UP000182569">
    <property type="component" value="Chromosome"/>
</dbReference>